<evidence type="ECO:0000256" key="11">
    <source>
        <dbReference type="ARBA" id="ARBA00023154"/>
    </source>
</evidence>
<dbReference type="GO" id="GO:0008777">
    <property type="term" value="F:acetylornithine deacetylase activity"/>
    <property type="evidence" value="ECO:0007669"/>
    <property type="project" value="TreeGrafter"/>
</dbReference>
<dbReference type="SUPFAM" id="SSF53187">
    <property type="entry name" value="Zn-dependent exopeptidases"/>
    <property type="match status" value="1"/>
</dbReference>
<evidence type="ECO:0000259" key="16">
    <source>
        <dbReference type="Pfam" id="PF07687"/>
    </source>
</evidence>
<dbReference type="Pfam" id="PF01546">
    <property type="entry name" value="Peptidase_M20"/>
    <property type="match status" value="1"/>
</dbReference>
<dbReference type="SUPFAM" id="SSF55031">
    <property type="entry name" value="Bacterial exopeptidase dimerisation domain"/>
    <property type="match status" value="1"/>
</dbReference>
<comment type="caution">
    <text evidence="17">The sequence shown here is derived from an EMBL/GenBank/DDBJ whole genome shotgun (WGS) entry which is preliminary data.</text>
</comment>
<dbReference type="GO" id="GO:0006526">
    <property type="term" value="P:L-arginine biosynthetic process"/>
    <property type="evidence" value="ECO:0007669"/>
    <property type="project" value="TreeGrafter"/>
</dbReference>
<feature type="binding site" evidence="15">
    <location>
        <position position="148"/>
    </location>
    <ligand>
        <name>Zn(2+)</name>
        <dbReference type="ChEBI" id="CHEBI:29105"/>
        <label>2</label>
    </ligand>
</feature>
<dbReference type="NCBIfam" id="NF009557">
    <property type="entry name" value="PRK13009.1"/>
    <property type="match status" value="1"/>
</dbReference>
<evidence type="ECO:0000256" key="4">
    <source>
        <dbReference type="ARBA" id="ARBA00011921"/>
    </source>
</evidence>
<keyword evidence="8 15" id="KW-0378">Hydrolase</keyword>
<accession>A0A7W6EFR0</accession>
<dbReference type="Gene3D" id="3.40.630.10">
    <property type="entry name" value="Zn peptidases"/>
    <property type="match status" value="2"/>
</dbReference>
<comment type="pathway">
    <text evidence="1 15">Amino-acid biosynthesis; L-lysine biosynthesis via DAP pathway; LL-2,6-diaminopimelate from (S)-tetrahydrodipicolinate (succinylase route): step 3/3.</text>
</comment>
<feature type="domain" description="Peptidase M20 dimerisation" evidence="16">
    <location>
        <begin position="189"/>
        <end position="295"/>
    </location>
</feature>
<proteinExistence type="inferred from homology"/>
<dbReference type="UniPathway" id="UPA00034">
    <property type="reaction ID" value="UER00021"/>
</dbReference>
<protein>
    <recommendedName>
        <fullName evidence="5 15">Succinyl-diaminopimelate desuccinylase</fullName>
        <shortName evidence="15">SDAP desuccinylase</shortName>
        <ecNumber evidence="4 15">3.5.1.18</ecNumber>
    </recommendedName>
    <alternativeName>
        <fullName evidence="13 15">N-succinyl-LL-2,6-diaminoheptanedioate amidohydrolase</fullName>
    </alternativeName>
</protein>
<dbReference type="NCBIfam" id="TIGR01246">
    <property type="entry name" value="dapE_proteo"/>
    <property type="match status" value="1"/>
</dbReference>
<evidence type="ECO:0000256" key="8">
    <source>
        <dbReference type="ARBA" id="ARBA00022801"/>
    </source>
</evidence>
<evidence type="ECO:0000256" key="3">
    <source>
        <dbReference type="ARBA" id="ARBA00011738"/>
    </source>
</evidence>
<dbReference type="EMBL" id="JACICC010000002">
    <property type="protein sequence ID" value="MBB3808983.1"/>
    <property type="molecule type" value="Genomic_DNA"/>
</dbReference>
<keyword evidence="10 15" id="KW-0220">Diaminopimelate biosynthesis</keyword>
<dbReference type="InterPro" id="IPR001261">
    <property type="entry name" value="ArgE/DapE_CS"/>
</dbReference>
<feature type="active site" description="Proton acceptor" evidence="15">
    <location>
        <position position="147"/>
    </location>
</feature>
<dbReference type="InterPro" id="IPR050072">
    <property type="entry name" value="Peptidase_M20A"/>
</dbReference>
<keyword evidence="11 15" id="KW-0457">Lysine biosynthesis</keyword>
<evidence type="ECO:0000256" key="6">
    <source>
        <dbReference type="ARBA" id="ARBA00022605"/>
    </source>
</evidence>
<evidence type="ECO:0000313" key="18">
    <source>
        <dbReference type="Proteomes" id="UP000537592"/>
    </source>
</evidence>
<feature type="binding site" evidence="15">
    <location>
        <position position="176"/>
    </location>
    <ligand>
        <name>Zn(2+)</name>
        <dbReference type="ChEBI" id="CHEBI:29105"/>
        <label>1</label>
    </ligand>
</feature>
<name>A0A7W6EFR0_9HYPH</name>
<dbReference type="GO" id="GO:0050897">
    <property type="term" value="F:cobalt ion binding"/>
    <property type="evidence" value="ECO:0007669"/>
    <property type="project" value="UniProtKB-UniRule"/>
</dbReference>
<evidence type="ECO:0000256" key="15">
    <source>
        <dbReference type="HAMAP-Rule" id="MF_01690"/>
    </source>
</evidence>
<evidence type="ECO:0000256" key="14">
    <source>
        <dbReference type="ARBA" id="ARBA00051301"/>
    </source>
</evidence>
<dbReference type="PANTHER" id="PTHR43808">
    <property type="entry name" value="ACETYLORNITHINE DEACETYLASE"/>
    <property type="match status" value="1"/>
</dbReference>
<feature type="binding site" evidence="15">
    <location>
        <position position="80"/>
    </location>
    <ligand>
        <name>Zn(2+)</name>
        <dbReference type="ChEBI" id="CHEBI:29105"/>
        <label>1</label>
    </ligand>
</feature>
<dbReference type="Pfam" id="PF07687">
    <property type="entry name" value="M20_dimer"/>
    <property type="match status" value="1"/>
</dbReference>
<keyword evidence="18" id="KW-1185">Reference proteome</keyword>
<dbReference type="GO" id="GO:0009014">
    <property type="term" value="F:succinyl-diaminopimelate desuccinylase activity"/>
    <property type="evidence" value="ECO:0007669"/>
    <property type="project" value="UniProtKB-UniRule"/>
</dbReference>
<comment type="catalytic activity">
    <reaction evidence="14 15">
        <text>N-succinyl-(2S,6S)-2,6-diaminopimelate + H2O = (2S,6S)-2,6-diaminopimelate + succinate</text>
        <dbReference type="Rhea" id="RHEA:22608"/>
        <dbReference type="ChEBI" id="CHEBI:15377"/>
        <dbReference type="ChEBI" id="CHEBI:30031"/>
        <dbReference type="ChEBI" id="CHEBI:57609"/>
        <dbReference type="ChEBI" id="CHEBI:58087"/>
        <dbReference type="EC" id="3.5.1.18"/>
    </reaction>
</comment>
<comment type="cofactor">
    <cofactor evidence="15">
        <name>Zn(2+)</name>
        <dbReference type="ChEBI" id="CHEBI:29105"/>
    </cofactor>
    <cofactor evidence="15">
        <name>Co(2+)</name>
        <dbReference type="ChEBI" id="CHEBI:48828"/>
    </cofactor>
    <text evidence="15">Binds 2 Zn(2+) or Co(2+) ions per subunit.</text>
</comment>
<keyword evidence="9 15" id="KW-0862">Zinc</keyword>
<organism evidence="17 18">
    <name type="scientific">Pseudochelatococcus contaminans</name>
    <dbReference type="NCBI Taxonomy" id="1538103"/>
    <lineage>
        <taxon>Bacteria</taxon>
        <taxon>Pseudomonadati</taxon>
        <taxon>Pseudomonadota</taxon>
        <taxon>Alphaproteobacteria</taxon>
        <taxon>Hyphomicrobiales</taxon>
        <taxon>Chelatococcaceae</taxon>
        <taxon>Pseudochelatococcus</taxon>
    </lineage>
</organism>
<evidence type="ECO:0000256" key="10">
    <source>
        <dbReference type="ARBA" id="ARBA00022915"/>
    </source>
</evidence>
<comment type="similarity">
    <text evidence="2 15">Belongs to the peptidase M20A family. DapE subfamily.</text>
</comment>
<feature type="binding site" evidence="15">
    <location>
        <position position="113"/>
    </location>
    <ligand>
        <name>Zn(2+)</name>
        <dbReference type="ChEBI" id="CHEBI:29105"/>
        <label>2</label>
    </ligand>
</feature>
<dbReference type="InterPro" id="IPR005941">
    <property type="entry name" value="DapE_proteobac"/>
</dbReference>
<dbReference type="AlphaFoldDB" id="A0A7W6EFR0"/>
<evidence type="ECO:0000256" key="13">
    <source>
        <dbReference type="ARBA" id="ARBA00031891"/>
    </source>
</evidence>
<evidence type="ECO:0000256" key="5">
    <source>
        <dbReference type="ARBA" id="ARBA00022391"/>
    </source>
</evidence>
<dbReference type="InterPro" id="IPR002933">
    <property type="entry name" value="Peptidase_M20"/>
</dbReference>
<evidence type="ECO:0000313" key="17">
    <source>
        <dbReference type="EMBL" id="MBB3808983.1"/>
    </source>
</evidence>
<evidence type="ECO:0000256" key="12">
    <source>
        <dbReference type="ARBA" id="ARBA00023285"/>
    </source>
</evidence>
<evidence type="ECO:0000256" key="9">
    <source>
        <dbReference type="ARBA" id="ARBA00022833"/>
    </source>
</evidence>
<feature type="binding site" evidence="15">
    <location>
        <position position="364"/>
    </location>
    <ligand>
        <name>Zn(2+)</name>
        <dbReference type="ChEBI" id="CHEBI:29105"/>
        <label>2</label>
    </ligand>
</feature>
<evidence type="ECO:0000256" key="1">
    <source>
        <dbReference type="ARBA" id="ARBA00005130"/>
    </source>
</evidence>
<evidence type="ECO:0000256" key="2">
    <source>
        <dbReference type="ARBA" id="ARBA00006746"/>
    </source>
</evidence>
<dbReference type="GO" id="GO:0009089">
    <property type="term" value="P:lysine biosynthetic process via diaminopimelate"/>
    <property type="evidence" value="ECO:0007669"/>
    <property type="project" value="UniProtKB-UniRule"/>
</dbReference>
<keyword evidence="12 15" id="KW-0170">Cobalt</keyword>
<sequence>MTTPAHTEAGHPAVTLAQALIRCPSVTPDDGGALALLAERLAHAGFVVEQVTFSEAGTPDIANLYARYGTAEPVFVFAGHTDVVPPGDISRWRHDPFAAVIEDGKLFGRGACDMKGGVAAMVTAAIDFVAAHPQFNGSIAFLLTGDEEGPAVNGTVKLLEWAKARGEVFSHCLLGEPTNPSALGDMVKIGRRGSLTGRLTVRGKQGHVGYPHLADNPVPALLRILQSLIAPGLDAGSDFFDASNLEVTTVDIGNPATNVIPGEARATFNIRFNDLWAPQTLRDEIGRRVAEAAGEARYTLTFDPTNAVSFLTAPGPFVDLVAGVIAGRTGHTPRLSTTGGTSDARFIQASCPVVEFGPVGTTMHQVDEYVSIADLIALTAIYRDIIDAYFAAGSQAS</sequence>
<dbReference type="PROSITE" id="PS00759">
    <property type="entry name" value="ARGE_DAPE_CPG2_2"/>
    <property type="match status" value="1"/>
</dbReference>
<reference evidence="17 18" key="1">
    <citation type="submission" date="2020-08" db="EMBL/GenBank/DDBJ databases">
        <title>Genomic Encyclopedia of Type Strains, Phase IV (KMG-IV): sequencing the most valuable type-strain genomes for metagenomic binning, comparative biology and taxonomic classification.</title>
        <authorList>
            <person name="Goeker M."/>
        </authorList>
    </citation>
    <scope>NUCLEOTIDE SEQUENCE [LARGE SCALE GENOMIC DNA]</scope>
    <source>
        <strain evidence="17 18">DSM 28760</strain>
    </source>
</reference>
<dbReference type="RefSeq" id="WP_183750993.1">
    <property type="nucleotide sequence ID" value="NZ_JACICC010000002.1"/>
</dbReference>
<dbReference type="InterPro" id="IPR011650">
    <property type="entry name" value="Peptidase_M20_dimer"/>
</dbReference>
<feature type="active site" evidence="15">
    <location>
        <position position="82"/>
    </location>
</feature>
<feature type="binding site" evidence="15">
    <location>
        <position position="113"/>
    </location>
    <ligand>
        <name>Zn(2+)</name>
        <dbReference type="ChEBI" id="CHEBI:29105"/>
        <label>1</label>
    </ligand>
</feature>
<gene>
    <name evidence="15" type="primary">dapE</name>
    <name evidence="17" type="ORF">FHS81_001053</name>
</gene>
<keyword evidence="7 15" id="KW-0479">Metal-binding</keyword>
<dbReference type="Proteomes" id="UP000537592">
    <property type="component" value="Unassembled WGS sequence"/>
</dbReference>
<comment type="function">
    <text evidence="15">Catalyzes the hydrolysis of N-succinyl-L,L-diaminopimelic acid (SDAP), forming succinate and LL-2,6-diaminopimelate (DAP), an intermediate involved in the bacterial biosynthesis of lysine and meso-diaminopimelic acid, an essential component of bacterial cell walls.</text>
</comment>
<dbReference type="PANTHER" id="PTHR43808:SF31">
    <property type="entry name" value="N-ACETYL-L-CITRULLINE DEACETYLASE"/>
    <property type="match status" value="1"/>
</dbReference>
<dbReference type="EC" id="3.5.1.18" evidence="4 15"/>
<comment type="subunit">
    <text evidence="3 15">Homodimer.</text>
</comment>
<dbReference type="CDD" id="cd03891">
    <property type="entry name" value="M20_DapE_proteobac"/>
    <property type="match status" value="1"/>
</dbReference>
<evidence type="ECO:0000256" key="7">
    <source>
        <dbReference type="ARBA" id="ARBA00022723"/>
    </source>
</evidence>
<dbReference type="HAMAP" id="MF_01690">
    <property type="entry name" value="DapE"/>
    <property type="match status" value="1"/>
</dbReference>
<dbReference type="GO" id="GO:0008270">
    <property type="term" value="F:zinc ion binding"/>
    <property type="evidence" value="ECO:0007669"/>
    <property type="project" value="UniProtKB-UniRule"/>
</dbReference>
<dbReference type="GO" id="GO:0019877">
    <property type="term" value="P:diaminopimelate biosynthetic process"/>
    <property type="evidence" value="ECO:0007669"/>
    <property type="project" value="UniProtKB-UniRule"/>
</dbReference>
<keyword evidence="6 15" id="KW-0028">Amino-acid biosynthesis</keyword>
<dbReference type="InterPro" id="IPR036264">
    <property type="entry name" value="Bact_exopeptidase_dim_dom"/>
</dbReference>